<comment type="caution">
    <text evidence="2">The sequence shown here is derived from an EMBL/GenBank/DDBJ whole genome shotgun (WGS) entry which is preliminary data.</text>
</comment>
<organism evidence="2 3">
    <name type="scientific">Brassica cretica</name>
    <name type="common">Mustard</name>
    <dbReference type="NCBI Taxonomy" id="69181"/>
    <lineage>
        <taxon>Eukaryota</taxon>
        <taxon>Viridiplantae</taxon>
        <taxon>Streptophyta</taxon>
        <taxon>Embryophyta</taxon>
        <taxon>Tracheophyta</taxon>
        <taxon>Spermatophyta</taxon>
        <taxon>Magnoliopsida</taxon>
        <taxon>eudicotyledons</taxon>
        <taxon>Gunneridae</taxon>
        <taxon>Pentapetalae</taxon>
        <taxon>rosids</taxon>
        <taxon>malvids</taxon>
        <taxon>Brassicales</taxon>
        <taxon>Brassicaceae</taxon>
        <taxon>Brassiceae</taxon>
        <taxon>Brassica</taxon>
    </lineage>
</organism>
<name>A0ABQ7C0R4_BRACR</name>
<dbReference type="Proteomes" id="UP000266723">
    <property type="component" value="Unassembled WGS sequence"/>
</dbReference>
<keyword evidence="3" id="KW-1185">Reference proteome</keyword>
<feature type="region of interest" description="Disordered" evidence="1">
    <location>
        <begin position="75"/>
        <end position="94"/>
    </location>
</feature>
<gene>
    <name evidence="2" type="ORF">DY000_02008319</name>
</gene>
<evidence type="ECO:0000256" key="1">
    <source>
        <dbReference type="SAM" id="MobiDB-lite"/>
    </source>
</evidence>
<proteinExistence type="predicted"/>
<sequence>MCVLDRYSETELGLCVVRLPYSSLSVAGLDTRACPWPVWIRVRCLGTIEASQRGLIFRSEIDTCPTDAISNDINNPASIDATTSPSIDATTSPSIENGRISEQKEFDVCGNLFDGETTTKSRLRSRCFSQPFAKLRALLIAEMIDKGEESMDEAFTQE</sequence>
<evidence type="ECO:0000313" key="3">
    <source>
        <dbReference type="Proteomes" id="UP000266723"/>
    </source>
</evidence>
<dbReference type="EMBL" id="QGKV02000832">
    <property type="protein sequence ID" value="KAF3545221.1"/>
    <property type="molecule type" value="Genomic_DNA"/>
</dbReference>
<evidence type="ECO:0000313" key="2">
    <source>
        <dbReference type="EMBL" id="KAF3545221.1"/>
    </source>
</evidence>
<accession>A0ABQ7C0R4</accession>
<protein>
    <submittedName>
        <fullName evidence="2">Uncharacterized protein</fullName>
    </submittedName>
</protein>
<reference evidence="2 3" key="1">
    <citation type="journal article" date="2020" name="BMC Genomics">
        <title>Intraspecific diversification of the crop wild relative Brassica cretica Lam. using demographic model selection.</title>
        <authorList>
            <person name="Kioukis A."/>
            <person name="Michalopoulou V.A."/>
            <person name="Briers L."/>
            <person name="Pirintsos S."/>
            <person name="Studholme D.J."/>
            <person name="Pavlidis P."/>
            <person name="Sarris P.F."/>
        </authorList>
    </citation>
    <scope>NUCLEOTIDE SEQUENCE [LARGE SCALE GENOMIC DNA]</scope>
    <source>
        <strain evidence="3">cv. PFS-1207/04</strain>
    </source>
</reference>